<dbReference type="Gene3D" id="1.10.10.1320">
    <property type="entry name" value="Anti-sigma factor, zinc-finger domain"/>
    <property type="match status" value="1"/>
</dbReference>
<keyword evidence="4" id="KW-1185">Reference proteome</keyword>
<reference evidence="3" key="1">
    <citation type="submission" date="2020-11" db="EMBL/GenBank/DDBJ databases">
        <title>Bacterial whole genome sequence for Panacibacter sp. DH6.</title>
        <authorList>
            <person name="Le V."/>
            <person name="Ko S."/>
            <person name="Ahn C.-Y."/>
            <person name="Oh H.-M."/>
        </authorList>
    </citation>
    <scope>NUCLEOTIDE SEQUENCE</scope>
    <source>
        <strain evidence="3">DH6</strain>
    </source>
</reference>
<dbReference type="EMBL" id="JADWYR010000002">
    <property type="protein sequence ID" value="MBG9378324.1"/>
    <property type="molecule type" value="Genomic_DNA"/>
</dbReference>
<proteinExistence type="predicted"/>
<organism evidence="3 4">
    <name type="scientific">Panacibacter microcysteis</name>
    <dbReference type="NCBI Taxonomy" id="2793269"/>
    <lineage>
        <taxon>Bacteria</taxon>
        <taxon>Pseudomonadati</taxon>
        <taxon>Bacteroidota</taxon>
        <taxon>Chitinophagia</taxon>
        <taxon>Chitinophagales</taxon>
        <taxon>Chitinophagaceae</taxon>
        <taxon>Panacibacter</taxon>
    </lineage>
</organism>
<feature type="domain" description="Putative zinc-finger" evidence="2">
    <location>
        <begin position="3"/>
        <end position="36"/>
    </location>
</feature>
<dbReference type="Gene3D" id="1.25.10.10">
    <property type="entry name" value="Leucine-rich Repeat Variant"/>
    <property type="match status" value="1"/>
</dbReference>
<dbReference type="Proteomes" id="UP000628448">
    <property type="component" value="Unassembled WGS sequence"/>
</dbReference>
<evidence type="ECO:0000313" key="4">
    <source>
        <dbReference type="Proteomes" id="UP000628448"/>
    </source>
</evidence>
<dbReference type="AlphaFoldDB" id="A0A931MEK4"/>
<dbReference type="InterPro" id="IPR027383">
    <property type="entry name" value="Znf_put"/>
</dbReference>
<dbReference type="SUPFAM" id="SSF48371">
    <property type="entry name" value="ARM repeat"/>
    <property type="match status" value="1"/>
</dbReference>
<evidence type="ECO:0000313" key="3">
    <source>
        <dbReference type="EMBL" id="MBG9378324.1"/>
    </source>
</evidence>
<sequence length="267" mass="29844">MDCYKTESLLIDYIDEQLNASEKRAVEQHLQGCESCSIVLEEYRRLFGSIEKHAEEKPGPALREKFDIMLKTELAIATTANIAKDETKAKVLPLKQRPLWLSVAASVILVVMGAVAGMQIKTHDQPAVEITELRTEIKEMKEALLFSMLNEESASDRIQAVSYADEISNPDSKVINALLGVMNEDKNVNVRLAALYSIARYADQFKLSDSLVASLKRQTEPLMQIALINILTEKKENKAVGPIKEILQDKRTLQPVKEIAAKGLHLL</sequence>
<dbReference type="InterPro" id="IPR011989">
    <property type="entry name" value="ARM-like"/>
</dbReference>
<accession>A0A931MEK4</accession>
<keyword evidence="1" id="KW-1133">Transmembrane helix</keyword>
<keyword evidence="1" id="KW-0812">Transmembrane</keyword>
<protein>
    <submittedName>
        <fullName evidence="3">Zf-HC2 domain-containing protein</fullName>
    </submittedName>
</protein>
<evidence type="ECO:0000256" key="1">
    <source>
        <dbReference type="SAM" id="Phobius"/>
    </source>
</evidence>
<name>A0A931MEK4_9BACT</name>
<gene>
    <name evidence="3" type="ORF">I5907_18950</name>
</gene>
<dbReference type="InterPro" id="IPR016024">
    <property type="entry name" value="ARM-type_fold"/>
</dbReference>
<keyword evidence="1" id="KW-0472">Membrane</keyword>
<dbReference type="InterPro" id="IPR041916">
    <property type="entry name" value="Anti_sigma_zinc_sf"/>
</dbReference>
<feature type="transmembrane region" description="Helical" evidence="1">
    <location>
        <begin position="99"/>
        <end position="120"/>
    </location>
</feature>
<comment type="caution">
    <text evidence="3">The sequence shown here is derived from an EMBL/GenBank/DDBJ whole genome shotgun (WGS) entry which is preliminary data.</text>
</comment>
<dbReference type="Pfam" id="PF13490">
    <property type="entry name" value="zf-HC2"/>
    <property type="match status" value="1"/>
</dbReference>
<dbReference type="RefSeq" id="WP_196992362.1">
    <property type="nucleotide sequence ID" value="NZ_JADWYR010000002.1"/>
</dbReference>
<evidence type="ECO:0000259" key="2">
    <source>
        <dbReference type="Pfam" id="PF13490"/>
    </source>
</evidence>